<dbReference type="EMBL" id="HBIP01012536">
    <property type="protein sequence ID" value="CAE0492048.1"/>
    <property type="molecule type" value="Transcribed_RNA"/>
</dbReference>
<gene>
    <name evidence="1" type="ORF">DTER00134_LOCUS7121</name>
</gene>
<proteinExistence type="predicted"/>
<sequence length="136" mass="14411">MYSLKIEAQKRAVLVTQAPEDELDDGTAALRDALEADLAEGAVEFSIGNPRVEHITGVVHLYRDFPVPAPQQVARAAGAAGGAGGAWGNAPSELSRPPVFSLPVGCYAPRKFSCSATPPCLLFHDEFLHLILFPSA</sequence>
<evidence type="ECO:0000313" key="1">
    <source>
        <dbReference type="EMBL" id="CAE0492048.1"/>
    </source>
</evidence>
<dbReference type="AlphaFoldDB" id="A0A7S3VLX3"/>
<protein>
    <submittedName>
        <fullName evidence="1">Uncharacterized protein</fullName>
    </submittedName>
</protein>
<organism evidence="1">
    <name type="scientific">Dunaliella tertiolecta</name>
    <name type="common">Green alga</name>
    <dbReference type="NCBI Taxonomy" id="3047"/>
    <lineage>
        <taxon>Eukaryota</taxon>
        <taxon>Viridiplantae</taxon>
        <taxon>Chlorophyta</taxon>
        <taxon>core chlorophytes</taxon>
        <taxon>Chlorophyceae</taxon>
        <taxon>CS clade</taxon>
        <taxon>Chlamydomonadales</taxon>
        <taxon>Dunaliellaceae</taxon>
        <taxon>Dunaliella</taxon>
    </lineage>
</organism>
<accession>A0A7S3VLX3</accession>
<reference evidence="1" key="1">
    <citation type="submission" date="2021-01" db="EMBL/GenBank/DDBJ databases">
        <authorList>
            <person name="Corre E."/>
            <person name="Pelletier E."/>
            <person name="Niang G."/>
            <person name="Scheremetjew M."/>
            <person name="Finn R."/>
            <person name="Kale V."/>
            <person name="Holt S."/>
            <person name="Cochrane G."/>
            <person name="Meng A."/>
            <person name="Brown T."/>
            <person name="Cohen L."/>
        </authorList>
    </citation>
    <scope>NUCLEOTIDE SEQUENCE</scope>
    <source>
        <strain evidence="1">CCMP1320</strain>
    </source>
</reference>
<name>A0A7S3VLX3_DUNTE</name>